<dbReference type="Proteomes" id="UP000320160">
    <property type="component" value="Unassembled WGS sequence"/>
</dbReference>
<protein>
    <submittedName>
        <fullName evidence="2">Uncharacterized protein</fullName>
    </submittedName>
</protein>
<evidence type="ECO:0000313" key="2">
    <source>
        <dbReference type="EMBL" id="TSB02404.1"/>
    </source>
</evidence>
<proteinExistence type="predicted"/>
<feature type="transmembrane region" description="Helical" evidence="1">
    <location>
        <begin position="45"/>
        <end position="69"/>
    </location>
</feature>
<gene>
    <name evidence="2" type="ORF">FOM92_15025</name>
</gene>
<comment type="caution">
    <text evidence="2">The sequence shown here is derived from an EMBL/GenBank/DDBJ whole genome shotgun (WGS) entry which is preliminary data.</text>
</comment>
<keyword evidence="1" id="KW-0472">Membrane</keyword>
<dbReference type="OrthoDB" id="9902465at2"/>
<name>A0A553WCI6_9SPHN</name>
<reference evidence="2 3" key="1">
    <citation type="submission" date="2019-07" db="EMBL/GenBank/DDBJ databases">
        <authorList>
            <person name="Park M."/>
        </authorList>
    </citation>
    <scope>NUCLEOTIDE SEQUENCE [LARGE SCALE GENOMIC DNA]</scope>
    <source>
        <strain evidence="2 3">KCTC32445</strain>
    </source>
</reference>
<sequence>MKPSTRLLIVLLVSEALLAGIWMWLLSGIKSGSLKPSGTPAEAIATMSSTMGTVMGVVAGIGLVSVFLMRRNGK</sequence>
<keyword evidence="1" id="KW-1133">Transmembrane helix</keyword>
<evidence type="ECO:0000256" key="1">
    <source>
        <dbReference type="SAM" id="Phobius"/>
    </source>
</evidence>
<dbReference type="AlphaFoldDB" id="A0A553WCI6"/>
<feature type="transmembrane region" description="Helical" evidence="1">
    <location>
        <begin position="7"/>
        <end position="25"/>
    </location>
</feature>
<evidence type="ECO:0000313" key="3">
    <source>
        <dbReference type="Proteomes" id="UP000320160"/>
    </source>
</evidence>
<keyword evidence="1" id="KW-0812">Transmembrane</keyword>
<keyword evidence="3" id="KW-1185">Reference proteome</keyword>
<accession>A0A553WCI6</accession>
<dbReference type="EMBL" id="VKKU01000002">
    <property type="protein sequence ID" value="TSB02404.1"/>
    <property type="molecule type" value="Genomic_DNA"/>
</dbReference>
<dbReference type="RefSeq" id="WP_143777622.1">
    <property type="nucleotide sequence ID" value="NZ_VKKU01000002.1"/>
</dbReference>
<organism evidence="2 3">
    <name type="scientific">Sphingorhabdus contaminans</name>
    <dbReference type="NCBI Taxonomy" id="1343899"/>
    <lineage>
        <taxon>Bacteria</taxon>
        <taxon>Pseudomonadati</taxon>
        <taxon>Pseudomonadota</taxon>
        <taxon>Alphaproteobacteria</taxon>
        <taxon>Sphingomonadales</taxon>
        <taxon>Sphingomonadaceae</taxon>
        <taxon>Sphingorhabdus</taxon>
    </lineage>
</organism>